<reference evidence="2 3" key="1">
    <citation type="submission" date="2024-09" db="EMBL/GenBank/DDBJ databases">
        <authorList>
            <person name="Sun Q."/>
            <person name="Mori K."/>
        </authorList>
    </citation>
    <scope>NUCLEOTIDE SEQUENCE [LARGE SCALE GENOMIC DNA]</scope>
    <source>
        <strain evidence="2 3">JCM 12520</strain>
    </source>
</reference>
<feature type="domain" description="IrrE N-terminal-like" evidence="1">
    <location>
        <begin position="36"/>
        <end position="150"/>
    </location>
</feature>
<organism evidence="2 3">
    <name type="scientific">Paenibacillus hodogayensis</name>
    <dbReference type="NCBI Taxonomy" id="279208"/>
    <lineage>
        <taxon>Bacteria</taxon>
        <taxon>Bacillati</taxon>
        <taxon>Bacillota</taxon>
        <taxon>Bacilli</taxon>
        <taxon>Bacillales</taxon>
        <taxon>Paenibacillaceae</taxon>
        <taxon>Paenibacillus</taxon>
    </lineage>
</organism>
<evidence type="ECO:0000259" key="1">
    <source>
        <dbReference type="Pfam" id="PF06114"/>
    </source>
</evidence>
<protein>
    <submittedName>
        <fullName evidence="2">ImmA/IrrE family metallo-endopeptidase</fullName>
    </submittedName>
</protein>
<dbReference type="EMBL" id="JBHMAG010000014">
    <property type="protein sequence ID" value="MFB9754207.1"/>
    <property type="molecule type" value="Genomic_DNA"/>
</dbReference>
<dbReference type="Pfam" id="PF06114">
    <property type="entry name" value="Peptidase_M78"/>
    <property type="match status" value="1"/>
</dbReference>
<gene>
    <name evidence="2" type="ORF">ACFFNY_21775</name>
</gene>
<name>A0ABV5W1B9_9BACL</name>
<proteinExistence type="predicted"/>
<comment type="caution">
    <text evidence="2">The sequence shown here is derived from an EMBL/GenBank/DDBJ whole genome shotgun (WGS) entry which is preliminary data.</text>
</comment>
<dbReference type="RefSeq" id="WP_379119085.1">
    <property type="nucleotide sequence ID" value="NZ_JBHMAG010000014.1"/>
</dbReference>
<keyword evidence="3" id="KW-1185">Reference proteome</keyword>
<evidence type="ECO:0000313" key="2">
    <source>
        <dbReference type="EMBL" id="MFB9754207.1"/>
    </source>
</evidence>
<sequence length="211" mass="24397">MMYNYQSTPLEQSIERLYRAMNMREAHQLDPETIASHLGIWLHYAPFASRAIDRAGLQSIVLDSRLSRQEQWQDFGHELCHVLHHGGNQLTISEAFIRFQETKAVNFAYQFCIPTFMLLDAELPKLESEAVAAVASQFGVAPEFAKERLKRHTRQITSNKIAERLTAHFHAEELFKRRKGIDYIVPTGRSHMLFCRERGVIGYMGDRDESD</sequence>
<dbReference type="InterPro" id="IPR010359">
    <property type="entry name" value="IrrE_HExxH"/>
</dbReference>
<dbReference type="Proteomes" id="UP001589619">
    <property type="component" value="Unassembled WGS sequence"/>
</dbReference>
<accession>A0ABV5W1B9</accession>
<evidence type="ECO:0000313" key="3">
    <source>
        <dbReference type="Proteomes" id="UP001589619"/>
    </source>
</evidence>